<dbReference type="AlphaFoldDB" id="A0A176VFU8"/>
<dbReference type="Proteomes" id="UP000077202">
    <property type="component" value="Unassembled WGS sequence"/>
</dbReference>
<keyword evidence="3" id="KW-1185">Reference proteome</keyword>
<accession>A0A176VFU8</accession>
<sequence>MFQNGSSSSSSSIAVSRQKVTRRREPLLAVGADKGRRTQPQLPIRPESLLATTPSALVPGPRSNTAPEKEKERTSTPLTRLQDCTTVIHSLCGQSTYRTDRTVQQQERAAAVSDTRLKFPTVS</sequence>
<feature type="region of interest" description="Disordered" evidence="1">
    <location>
        <begin position="1"/>
        <end position="78"/>
    </location>
</feature>
<proteinExistence type="predicted"/>
<gene>
    <name evidence="2" type="ORF">AXG93_3507s1240</name>
</gene>
<organism evidence="2 3">
    <name type="scientific">Marchantia polymorpha subsp. ruderalis</name>
    <dbReference type="NCBI Taxonomy" id="1480154"/>
    <lineage>
        <taxon>Eukaryota</taxon>
        <taxon>Viridiplantae</taxon>
        <taxon>Streptophyta</taxon>
        <taxon>Embryophyta</taxon>
        <taxon>Marchantiophyta</taxon>
        <taxon>Marchantiopsida</taxon>
        <taxon>Marchantiidae</taxon>
        <taxon>Marchantiales</taxon>
        <taxon>Marchantiaceae</taxon>
        <taxon>Marchantia</taxon>
    </lineage>
</organism>
<reference evidence="2" key="1">
    <citation type="submission" date="2016-03" db="EMBL/GenBank/DDBJ databases">
        <title>Mechanisms controlling the formation of the plant cell surface in tip-growing cells are functionally conserved among land plants.</title>
        <authorList>
            <person name="Honkanen S."/>
            <person name="Jones V.A."/>
            <person name="Morieri G."/>
            <person name="Champion C."/>
            <person name="Hetherington A.J."/>
            <person name="Kelly S."/>
            <person name="Saint-Marcoux D."/>
            <person name="Proust H."/>
            <person name="Prescott H."/>
            <person name="Dolan L."/>
        </authorList>
    </citation>
    <scope>NUCLEOTIDE SEQUENCE [LARGE SCALE GENOMIC DNA]</scope>
    <source>
        <tissue evidence="2">Whole gametophyte</tissue>
    </source>
</reference>
<protein>
    <submittedName>
        <fullName evidence="2">Uncharacterized protein</fullName>
    </submittedName>
</protein>
<feature type="compositionally biased region" description="Low complexity" evidence="1">
    <location>
        <begin position="1"/>
        <end position="12"/>
    </location>
</feature>
<evidence type="ECO:0000313" key="3">
    <source>
        <dbReference type="Proteomes" id="UP000077202"/>
    </source>
</evidence>
<name>A0A176VFU8_MARPO</name>
<evidence type="ECO:0000256" key="1">
    <source>
        <dbReference type="SAM" id="MobiDB-lite"/>
    </source>
</evidence>
<dbReference type="EMBL" id="LVLJ01003906">
    <property type="protein sequence ID" value="OAE19252.1"/>
    <property type="molecule type" value="Genomic_DNA"/>
</dbReference>
<comment type="caution">
    <text evidence="2">The sequence shown here is derived from an EMBL/GenBank/DDBJ whole genome shotgun (WGS) entry which is preliminary data.</text>
</comment>
<evidence type="ECO:0000313" key="2">
    <source>
        <dbReference type="EMBL" id="OAE19252.1"/>
    </source>
</evidence>